<protein>
    <submittedName>
        <fullName evidence="2">Uncharacterized protein</fullName>
    </submittedName>
</protein>
<name>A0A2P5E3X8_PARAD</name>
<proteinExistence type="predicted"/>
<accession>A0A2P5E3X8</accession>
<organism evidence="2 3">
    <name type="scientific">Parasponia andersonii</name>
    <name type="common">Sponia andersonii</name>
    <dbReference type="NCBI Taxonomy" id="3476"/>
    <lineage>
        <taxon>Eukaryota</taxon>
        <taxon>Viridiplantae</taxon>
        <taxon>Streptophyta</taxon>
        <taxon>Embryophyta</taxon>
        <taxon>Tracheophyta</taxon>
        <taxon>Spermatophyta</taxon>
        <taxon>Magnoliopsida</taxon>
        <taxon>eudicotyledons</taxon>
        <taxon>Gunneridae</taxon>
        <taxon>Pentapetalae</taxon>
        <taxon>rosids</taxon>
        <taxon>fabids</taxon>
        <taxon>Rosales</taxon>
        <taxon>Cannabaceae</taxon>
        <taxon>Parasponia</taxon>
    </lineage>
</organism>
<feature type="region of interest" description="Disordered" evidence="1">
    <location>
        <begin position="34"/>
        <end position="93"/>
    </location>
</feature>
<dbReference type="OrthoDB" id="10410250at2759"/>
<reference evidence="3" key="1">
    <citation type="submission" date="2016-06" db="EMBL/GenBank/DDBJ databases">
        <title>Parallel loss of symbiosis genes in relatives of nitrogen-fixing non-legume Parasponia.</title>
        <authorList>
            <person name="Van Velzen R."/>
            <person name="Holmer R."/>
            <person name="Bu F."/>
            <person name="Rutten L."/>
            <person name="Van Zeijl A."/>
            <person name="Liu W."/>
            <person name="Santuari L."/>
            <person name="Cao Q."/>
            <person name="Sharma T."/>
            <person name="Shen D."/>
            <person name="Roswanjaya Y."/>
            <person name="Wardhani T."/>
            <person name="Kalhor M.S."/>
            <person name="Jansen J."/>
            <person name="Van den Hoogen J."/>
            <person name="Gungor B."/>
            <person name="Hartog M."/>
            <person name="Hontelez J."/>
            <person name="Verver J."/>
            <person name="Yang W.-C."/>
            <person name="Schijlen E."/>
            <person name="Repin R."/>
            <person name="Schilthuizen M."/>
            <person name="Schranz E."/>
            <person name="Heidstra R."/>
            <person name="Miyata K."/>
            <person name="Fedorova E."/>
            <person name="Kohlen W."/>
            <person name="Bisseling T."/>
            <person name="Smit S."/>
            <person name="Geurts R."/>
        </authorList>
    </citation>
    <scope>NUCLEOTIDE SEQUENCE [LARGE SCALE GENOMIC DNA]</scope>
    <source>
        <strain evidence="3">cv. WU1-14</strain>
    </source>
</reference>
<feature type="compositionally biased region" description="Basic and acidic residues" evidence="1">
    <location>
        <begin position="45"/>
        <end position="63"/>
    </location>
</feature>
<comment type="caution">
    <text evidence="2">The sequence shown here is derived from an EMBL/GenBank/DDBJ whole genome shotgun (WGS) entry which is preliminary data.</text>
</comment>
<gene>
    <name evidence="2" type="ORF">PanWU01x14_006910</name>
</gene>
<dbReference type="EMBL" id="JXTB01000002">
    <property type="protein sequence ID" value="PON80241.1"/>
    <property type="molecule type" value="Genomic_DNA"/>
</dbReference>
<sequence>MTAIREQHKHTAGDCTDHRRQHLKKNLLLGHELRVETPNGVRVQQRQDRENGQRKERVDKIPEPEFVLGQVNGGAGVRRRPDSGGGDDPVVDVPVGIGVAVGEASEAAREAAKCDEDGV</sequence>
<keyword evidence="3" id="KW-1185">Reference proteome</keyword>
<evidence type="ECO:0000313" key="2">
    <source>
        <dbReference type="EMBL" id="PON80241.1"/>
    </source>
</evidence>
<evidence type="ECO:0000256" key="1">
    <source>
        <dbReference type="SAM" id="MobiDB-lite"/>
    </source>
</evidence>
<dbReference type="AlphaFoldDB" id="A0A2P5E3X8"/>
<evidence type="ECO:0000313" key="3">
    <source>
        <dbReference type="Proteomes" id="UP000237105"/>
    </source>
</evidence>
<dbReference type="Proteomes" id="UP000237105">
    <property type="component" value="Unassembled WGS sequence"/>
</dbReference>